<proteinExistence type="predicted"/>
<organism evidence="1">
    <name type="scientific">Hexamita inflata</name>
    <dbReference type="NCBI Taxonomy" id="28002"/>
    <lineage>
        <taxon>Eukaryota</taxon>
        <taxon>Metamonada</taxon>
        <taxon>Diplomonadida</taxon>
        <taxon>Hexamitidae</taxon>
        <taxon>Hexamitinae</taxon>
        <taxon>Hexamita</taxon>
    </lineage>
</organism>
<protein>
    <submittedName>
        <fullName evidence="2">Hypothetical_protein</fullName>
    </submittedName>
</protein>
<evidence type="ECO:0000313" key="1">
    <source>
        <dbReference type="EMBL" id="CAI9944616.1"/>
    </source>
</evidence>
<dbReference type="EMBL" id="CATOUU010000729">
    <property type="protein sequence ID" value="CAI9944616.1"/>
    <property type="molecule type" value="Genomic_DNA"/>
</dbReference>
<evidence type="ECO:0000313" key="2">
    <source>
        <dbReference type="EMBL" id="CAL6096790.1"/>
    </source>
</evidence>
<reference evidence="2 3" key="2">
    <citation type="submission" date="2024-07" db="EMBL/GenBank/DDBJ databases">
        <authorList>
            <person name="Akdeniz Z."/>
        </authorList>
    </citation>
    <scope>NUCLEOTIDE SEQUENCE [LARGE SCALE GENOMIC DNA]</scope>
</reference>
<sequence>MKGKRKYFNDEKGIDEYQNATKIDDELVQLFCKVYYEQGSTKYQFGYVTKNGDTLIEYPQFDYKFGYFGTGIPKNVKQIIVGTCTTFALTNTGLYVLGLCSEACGLVDKLTTQVLFQLRFPSQLQKLNQFHMIIYYLFMQRTATFTLWEQITSVSHRIYFLINFQ</sequence>
<keyword evidence="3" id="KW-1185">Reference proteome</keyword>
<accession>A0AA86PTM7</accession>
<reference evidence="1" key="1">
    <citation type="submission" date="2023-06" db="EMBL/GenBank/DDBJ databases">
        <authorList>
            <person name="Kurt Z."/>
        </authorList>
    </citation>
    <scope>NUCLEOTIDE SEQUENCE</scope>
</reference>
<dbReference type="EMBL" id="CAXDID020000488">
    <property type="protein sequence ID" value="CAL6096790.1"/>
    <property type="molecule type" value="Genomic_DNA"/>
</dbReference>
<gene>
    <name evidence="1" type="ORF">HINF_LOCUS32261</name>
    <name evidence="2" type="ORF">HINF_LOCUS68597</name>
</gene>
<dbReference type="AlphaFoldDB" id="A0AA86PTM7"/>
<name>A0AA86PTM7_9EUKA</name>
<comment type="caution">
    <text evidence="1">The sequence shown here is derived from an EMBL/GenBank/DDBJ whole genome shotgun (WGS) entry which is preliminary data.</text>
</comment>
<dbReference type="Proteomes" id="UP001642409">
    <property type="component" value="Unassembled WGS sequence"/>
</dbReference>
<evidence type="ECO:0000313" key="3">
    <source>
        <dbReference type="Proteomes" id="UP001642409"/>
    </source>
</evidence>